<name>A0AAD7CS82_MYCRO</name>
<proteinExistence type="predicted"/>
<sequence length="219" mass="23829">MAPGSFCSLHAFIIDVPIALDPSHSSPVAPTVTRQWGCHRGFERARYVHRANGRGLVLPGAPVFMRAYKRLAGARGCNAAVCDARQACTAPACGEPRLRQPRRLAAVGRKPLPVLNALDMWLCVPTVHAAVNNLLHAVFLNELLPKSDGADISYLVFCIIFPAPVMDNFFMIYDPYFVVVVADDVQSSLMAVPQMRIFVLIVRRDDGGANQGSDGCRLG</sequence>
<gene>
    <name evidence="1" type="ORF">B0H17DRAFT_1145034</name>
</gene>
<dbReference type="AlphaFoldDB" id="A0AAD7CS82"/>
<keyword evidence="2" id="KW-1185">Reference proteome</keyword>
<organism evidence="1 2">
    <name type="scientific">Mycena rosella</name>
    <name type="common">Pink bonnet</name>
    <name type="synonym">Agaricus rosellus</name>
    <dbReference type="NCBI Taxonomy" id="1033263"/>
    <lineage>
        <taxon>Eukaryota</taxon>
        <taxon>Fungi</taxon>
        <taxon>Dikarya</taxon>
        <taxon>Basidiomycota</taxon>
        <taxon>Agaricomycotina</taxon>
        <taxon>Agaricomycetes</taxon>
        <taxon>Agaricomycetidae</taxon>
        <taxon>Agaricales</taxon>
        <taxon>Marasmiineae</taxon>
        <taxon>Mycenaceae</taxon>
        <taxon>Mycena</taxon>
    </lineage>
</organism>
<evidence type="ECO:0000313" key="1">
    <source>
        <dbReference type="EMBL" id="KAJ7660480.1"/>
    </source>
</evidence>
<accession>A0AAD7CS82</accession>
<comment type="caution">
    <text evidence="1">The sequence shown here is derived from an EMBL/GenBank/DDBJ whole genome shotgun (WGS) entry which is preliminary data.</text>
</comment>
<evidence type="ECO:0000313" key="2">
    <source>
        <dbReference type="Proteomes" id="UP001221757"/>
    </source>
</evidence>
<protein>
    <submittedName>
        <fullName evidence="1">Uncharacterized protein</fullName>
    </submittedName>
</protein>
<dbReference type="EMBL" id="JARKIE010000261">
    <property type="protein sequence ID" value="KAJ7660480.1"/>
    <property type="molecule type" value="Genomic_DNA"/>
</dbReference>
<dbReference type="Proteomes" id="UP001221757">
    <property type="component" value="Unassembled WGS sequence"/>
</dbReference>
<reference evidence="1" key="1">
    <citation type="submission" date="2023-03" db="EMBL/GenBank/DDBJ databases">
        <title>Massive genome expansion in bonnet fungi (Mycena s.s.) driven by repeated elements and novel gene families across ecological guilds.</title>
        <authorList>
            <consortium name="Lawrence Berkeley National Laboratory"/>
            <person name="Harder C.B."/>
            <person name="Miyauchi S."/>
            <person name="Viragh M."/>
            <person name="Kuo A."/>
            <person name="Thoen E."/>
            <person name="Andreopoulos B."/>
            <person name="Lu D."/>
            <person name="Skrede I."/>
            <person name="Drula E."/>
            <person name="Henrissat B."/>
            <person name="Morin E."/>
            <person name="Kohler A."/>
            <person name="Barry K."/>
            <person name="LaButti K."/>
            <person name="Morin E."/>
            <person name="Salamov A."/>
            <person name="Lipzen A."/>
            <person name="Mereny Z."/>
            <person name="Hegedus B."/>
            <person name="Baldrian P."/>
            <person name="Stursova M."/>
            <person name="Weitz H."/>
            <person name="Taylor A."/>
            <person name="Grigoriev I.V."/>
            <person name="Nagy L.G."/>
            <person name="Martin F."/>
            <person name="Kauserud H."/>
        </authorList>
    </citation>
    <scope>NUCLEOTIDE SEQUENCE</scope>
    <source>
        <strain evidence="1">CBHHK067</strain>
    </source>
</reference>